<dbReference type="Proteomes" id="UP000298588">
    <property type="component" value="Chromosome"/>
</dbReference>
<accession>A0A4D7QNF2</accession>
<protein>
    <submittedName>
        <fullName evidence="2">Dihydrodipicolinate synthase family protein</fullName>
    </submittedName>
</protein>
<dbReference type="AlphaFoldDB" id="A0A4D7QNF2"/>
<dbReference type="Pfam" id="PF00701">
    <property type="entry name" value="DHDPS"/>
    <property type="match status" value="1"/>
</dbReference>
<dbReference type="OrthoDB" id="9770698at2"/>
<dbReference type="SMART" id="SM01130">
    <property type="entry name" value="DHDPS"/>
    <property type="match status" value="1"/>
</dbReference>
<dbReference type="InterPro" id="IPR013785">
    <property type="entry name" value="Aldolase_TIM"/>
</dbReference>
<evidence type="ECO:0000256" key="1">
    <source>
        <dbReference type="ARBA" id="ARBA00023239"/>
    </source>
</evidence>
<evidence type="ECO:0000313" key="3">
    <source>
        <dbReference type="Proteomes" id="UP000298588"/>
    </source>
</evidence>
<reference evidence="2 3" key="1">
    <citation type="submission" date="2019-04" db="EMBL/GenBank/DDBJ databases">
        <title>Phreatobacter aquaticus sp. nov.</title>
        <authorList>
            <person name="Choi A."/>
            <person name="Baek K."/>
        </authorList>
    </citation>
    <scope>NUCLEOTIDE SEQUENCE [LARGE SCALE GENOMIC DNA]</scope>
    <source>
        <strain evidence="2 3">NMCR1094</strain>
    </source>
</reference>
<dbReference type="CDD" id="cd00408">
    <property type="entry name" value="DHDPS-like"/>
    <property type="match status" value="1"/>
</dbReference>
<organism evidence="2 3">
    <name type="scientific">Phreatobacter aquaticus</name>
    <dbReference type="NCBI Taxonomy" id="2570229"/>
    <lineage>
        <taxon>Bacteria</taxon>
        <taxon>Pseudomonadati</taxon>
        <taxon>Pseudomonadota</taxon>
        <taxon>Alphaproteobacteria</taxon>
        <taxon>Hyphomicrobiales</taxon>
        <taxon>Phreatobacteraceae</taxon>
        <taxon>Phreatobacter</taxon>
    </lineage>
</organism>
<dbReference type="KEGG" id="paqt:E8L99_07900"/>
<dbReference type="Gene3D" id="3.20.20.70">
    <property type="entry name" value="Aldolase class I"/>
    <property type="match status" value="1"/>
</dbReference>
<dbReference type="SUPFAM" id="SSF51569">
    <property type="entry name" value="Aldolase"/>
    <property type="match status" value="1"/>
</dbReference>
<name>A0A4D7QNF2_9HYPH</name>
<gene>
    <name evidence="2" type="ORF">E8L99_07900</name>
</gene>
<dbReference type="EMBL" id="CP039865">
    <property type="protein sequence ID" value="QCK85692.1"/>
    <property type="molecule type" value="Genomic_DNA"/>
</dbReference>
<dbReference type="InterPro" id="IPR002220">
    <property type="entry name" value="DapA-like"/>
</dbReference>
<dbReference type="GO" id="GO:0008840">
    <property type="term" value="F:4-hydroxy-tetrahydrodipicolinate synthase activity"/>
    <property type="evidence" value="ECO:0007669"/>
    <property type="project" value="TreeGrafter"/>
</dbReference>
<evidence type="ECO:0000313" key="2">
    <source>
        <dbReference type="EMBL" id="QCK85692.1"/>
    </source>
</evidence>
<proteinExistence type="predicted"/>
<dbReference type="RefSeq" id="WP_137099026.1">
    <property type="nucleotide sequence ID" value="NZ_CP039865.1"/>
</dbReference>
<keyword evidence="1" id="KW-0456">Lyase</keyword>
<keyword evidence="3" id="KW-1185">Reference proteome</keyword>
<dbReference type="PANTHER" id="PTHR12128:SF51">
    <property type="entry name" value="BLL4205 PROTEIN"/>
    <property type="match status" value="1"/>
</dbReference>
<sequence>MGLHRSALPAEVMAILKGGAVIPAHPLALDANRQFDRRRQRALTRYYVDSGAGGLAVGVHTTQFEIRDVGLYEPVLSAAMEDAKAWTARPLVMIAGVCGKTEQAVREAKLAVSLGYHAGLLSLAAMKGASEDAIIAHCERVAEEIPLVGFYLQPAVGGMDLSAGFWKRFCSIDNVVAIKAAPFHRYRTLDVVHGLIAAGAEDRITLYTGNDDHIVLDLVTPFVAMRDGKPVTVRFQGGLLGHWSVWTKGAVDLLARLKQAAAAPAVPAEILALDARVTDCNAAFFDVANAFHGCIAGCHEVLRRQGLLEGIWCLNPKEGLSPGQSELIDRVSVDHADLADDAFVAANLARWLA</sequence>
<dbReference type="PANTHER" id="PTHR12128">
    <property type="entry name" value="DIHYDRODIPICOLINATE SYNTHASE"/>
    <property type="match status" value="1"/>
</dbReference>